<dbReference type="Proteomes" id="UP000790709">
    <property type="component" value="Unassembled WGS sequence"/>
</dbReference>
<evidence type="ECO:0000313" key="2">
    <source>
        <dbReference type="Proteomes" id="UP000790709"/>
    </source>
</evidence>
<accession>A0ACB8BT03</accession>
<organism evidence="1 2">
    <name type="scientific">Leucogyrophana mollusca</name>
    <dbReference type="NCBI Taxonomy" id="85980"/>
    <lineage>
        <taxon>Eukaryota</taxon>
        <taxon>Fungi</taxon>
        <taxon>Dikarya</taxon>
        <taxon>Basidiomycota</taxon>
        <taxon>Agaricomycotina</taxon>
        <taxon>Agaricomycetes</taxon>
        <taxon>Agaricomycetidae</taxon>
        <taxon>Boletales</taxon>
        <taxon>Boletales incertae sedis</taxon>
        <taxon>Leucogyrophana</taxon>
    </lineage>
</organism>
<proteinExistence type="predicted"/>
<name>A0ACB8BT03_9AGAM</name>
<keyword evidence="2" id="KW-1185">Reference proteome</keyword>
<dbReference type="EMBL" id="MU266352">
    <property type="protein sequence ID" value="KAH7928542.1"/>
    <property type="molecule type" value="Genomic_DNA"/>
</dbReference>
<gene>
    <name evidence="1" type="ORF">BV22DRAFT_202421</name>
</gene>
<protein>
    <submittedName>
        <fullName evidence="1">Uncharacterized protein</fullName>
    </submittedName>
</protein>
<evidence type="ECO:0000313" key="1">
    <source>
        <dbReference type="EMBL" id="KAH7928542.1"/>
    </source>
</evidence>
<reference evidence="1" key="1">
    <citation type="journal article" date="2021" name="New Phytol.">
        <title>Evolutionary innovations through gain and loss of genes in the ectomycorrhizal Boletales.</title>
        <authorList>
            <person name="Wu G."/>
            <person name="Miyauchi S."/>
            <person name="Morin E."/>
            <person name="Kuo A."/>
            <person name="Drula E."/>
            <person name="Varga T."/>
            <person name="Kohler A."/>
            <person name="Feng B."/>
            <person name="Cao Y."/>
            <person name="Lipzen A."/>
            <person name="Daum C."/>
            <person name="Hundley H."/>
            <person name="Pangilinan J."/>
            <person name="Johnson J."/>
            <person name="Barry K."/>
            <person name="LaButti K."/>
            <person name="Ng V."/>
            <person name="Ahrendt S."/>
            <person name="Min B."/>
            <person name="Choi I.G."/>
            <person name="Park H."/>
            <person name="Plett J.M."/>
            <person name="Magnuson J."/>
            <person name="Spatafora J.W."/>
            <person name="Nagy L.G."/>
            <person name="Henrissat B."/>
            <person name="Grigoriev I.V."/>
            <person name="Yang Z.L."/>
            <person name="Xu J."/>
            <person name="Martin F.M."/>
        </authorList>
    </citation>
    <scope>NUCLEOTIDE SEQUENCE</scope>
    <source>
        <strain evidence="1">KUC20120723A-06</strain>
    </source>
</reference>
<sequence length="163" mass="18898">MQDHDNATYTNLERRTQAALRIQRAWRKKSAIGGRSQLLDTNSRWKDAAVHAQMKLDRLDADKGKNDPRTRWKRSVFLAARIQDTNAPYAKDRSEQEVLAYDKILETQHWLELVDAEVVSSTMAARGHCRQLLQMARPRRRKEPFIGRVPKRTVRGRAYSSNG</sequence>
<comment type="caution">
    <text evidence="1">The sequence shown here is derived from an EMBL/GenBank/DDBJ whole genome shotgun (WGS) entry which is preliminary data.</text>
</comment>